<evidence type="ECO:0000256" key="1">
    <source>
        <dbReference type="ARBA" id="ARBA00023125"/>
    </source>
</evidence>
<dbReference type="OrthoDB" id="9814703at2"/>
<evidence type="ECO:0000313" key="5">
    <source>
        <dbReference type="Proteomes" id="UP000051621"/>
    </source>
</evidence>
<evidence type="ECO:0000259" key="3">
    <source>
        <dbReference type="PROSITE" id="PS50977"/>
    </source>
</evidence>
<evidence type="ECO:0000313" key="4">
    <source>
        <dbReference type="EMBL" id="KRL01131.1"/>
    </source>
</evidence>
<dbReference type="PANTHER" id="PTHR43479">
    <property type="entry name" value="ACREF/ENVCD OPERON REPRESSOR-RELATED"/>
    <property type="match status" value="1"/>
</dbReference>
<dbReference type="AlphaFoldDB" id="A0A0R1MAA2"/>
<gene>
    <name evidence="4" type="ORF">FC81_GL001270</name>
</gene>
<feature type="DNA-binding region" description="H-T-H motif" evidence="2">
    <location>
        <begin position="34"/>
        <end position="53"/>
    </location>
</feature>
<name>A0A0R1MAA2_9LACO</name>
<dbReference type="GO" id="GO:0003677">
    <property type="term" value="F:DNA binding"/>
    <property type="evidence" value="ECO:0007669"/>
    <property type="project" value="UniProtKB-UniRule"/>
</dbReference>
<keyword evidence="5" id="KW-1185">Reference proteome</keyword>
<protein>
    <recommendedName>
        <fullName evidence="3">HTH tetR-type domain-containing protein</fullName>
    </recommendedName>
</protein>
<keyword evidence="1 2" id="KW-0238">DNA-binding</keyword>
<dbReference type="PRINTS" id="PR00455">
    <property type="entry name" value="HTHTETR"/>
</dbReference>
<dbReference type="InterPro" id="IPR050624">
    <property type="entry name" value="HTH-type_Tx_Regulator"/>
</dbReference>
<dbReference type="SUPFAM" id="SSF48498">
    <property type="entry name" value="Tetracyclin repressor-like, C-terminal domain"/>
    <property type="match status" value="1"/>
</dbReference>
<dbReference type="InterPro" id="IPR009057">
    <property type="entry name" value="Homeodomain-like_sf"/>
</dbReference>
<dbReference type="EMBL" id="AZEF01000027">
    <property type="protein sequence ID" value="KRL01131.1"/>
    <property type="molecule type" value="Genomic_DNA"/>
</dbReference>
<proteinExistence type="predicted"/>
<dbReference type="PROSITE" id="PS50977">
    <property type="entry name" value="HTH_TETR_2"/>
    <property type="match status" value="1"/>
</dbReference>
<dbReference type="InterPro" id="IPR036271">
    <property type="entry name" value="Tet_transcr_reg_TetR-rel_C_sf"/>
</dbReference>
<sequence>MARKANKQLRESKRAEILKSARQLLLKKGFANTTMKDIAETINLSRSGLYLYFSSTEEIMQAIITEREHKRFDIIRESILASKPFNEVLDKYLELQKERLLNISKSLLMSGYEYYSENSEEATQFLGKNLDEMRRTILGVLNLGVEQKKIHQEDLPTIGDHFILTIEGLSVFCYLHQASEKYIDEQLALLKKLIAFI</sequence>
<feature type="domain" description="HTH tetR-type" evidence="3">
    <location>
        <begin position="11"/>
        <end position="71"/>
    </location>
</feature>
<dbReference type="InterPro" id="IPR001647">
    <property type="entry name" value="HTH_TetR"/>
</dbReference>
<dbReference type="SUPFAM" id="SSF46689">
    <property type="entry name" value="Homeodomain-like"/>
    <property type="match status" value="1"/>
</dbReference>
<dbReference type="Pfam" id="PF00440">
    <property type="entry name" value="TetR_N"/>
    <property type="match status" value="1"/>
</dbReference>
<dbReference type="PANTHER" id="PTHR43479:SF11">
    <property type="entry name" value="ACREF_ENVCD OPERON REPRESSOR-RELATED"/>
    <property type="match status" value="1"/>
</dbReference>
<accession>A0A0R1MAA2</accession>
<dbReference type="STRING" id="1423731.FC81_GL001270"/>
<evidence type="ECO:0000256" key="2">
    <source>
        <dbReference type="PROSITE-ProRule" id="PRU00335"/>
    </source>
</evidence>
<dbReference type="Gene3D" id="1.10.10.60">
    <property type="entry name" value="Homeodomain-like"/>
    <property type="match status" value="1"/>
</dbReference>
<dbReference type="Gene3D" id="1.10.357.10">
    <property type="entry name" value="Tetracycline Repressor, domain 2"/>
    <property type="match status" value="1"/>
</dbReference>
<dbReference type="PATRIC" id="fig|1423731.3.peg.1303"/>
<organism evidence="4 5">
    <name type="scientific">Liquorilactobacillus capillatus DSM 19910</name>
    <dbReference type="NCBI Taxonomy" id="1423731"/>
    <lineage>
        <taxon>Bacteria</taxon>
        <taxon>Bacillati</taxon>
        <taxon>Bacillota</taxon>
        <taxon>Bacilli</taxon>
        <taxon>Lactobacillales</taxon>
        <taxon>Lactobacillaceae</taxon>
        <taxon>Liquorilactobacillus</taxon>
    </lineage>
</organism>
<dbReference type="Proteomes" id="UP000051621">
    <property type="component" value="Unassembled WGS sequence"/>
</dbReference>
<reference evidence="4 5" key="1">
    <citation type="journal article" date="2015" name="Genome Announc.">
        <title>Expanding the biotechnology potential of lactobacilli through comparative genomics of 213 strains and associated genera.</title>
        <authorList>
            <person name="Sun Z."/>
            <person name="Harris H.M."/>
            <person name="McCann A."/>
            <person name="Guo C."/>
            <person name="Argimon S."/>
            <person name="Zhang W."/>
            <person name="Yang X."/>
            <person name="Jeffery I.B."/>
            <person name="Cooney J.C."/>
            <person name="Kagawa T.F."/>
            <person name="Liu W."/>
            <person name="Song Y."/>
            <person name="Salvetti E."/>
            <person name="Wrobel A."/>
            <person name="Rasinkangas P."/>
            <person name="Parkhill J."/>
            <person name="Rea M.C."/>
            <person name="O'Sullivan O."/>
            <person name="Ritari J."/>
            <person name="Douillard F.P."/>
            <person name="Paul Ross R."/>
            <person name="Yang R."/>
            <person name="Briner A.E."/>
            <person name="Felis G.E."/>
            <person name="de Vos W.M."/>
            <person name="Barrangou R."/>
            <person name="Klaenhammer T.R."/>
            <person name="Caufield P.W."/>
            <person name="Cui Y."/>
            <person name="Zhang H."/>
            <person name="O'Toole P.W."/>
        </authorList>
    </citation>
    <scope>NUCLEOTIDE SEQUENCE [LARGE SCALE GENOMIC DNA]</scope>
    <source>
        <strain evidence="4 5">DSM 19910</strain>
    </source>
</reference>
<dbReference type="RefSeq" id="WP_057744188.1">
    <property type="nucleotide sequence ID" value="NZ_AZEF01000027.1"/>
</dbReference>
<comment type="caution">
    <text evidence="4">The sequence shown here is derived from an EMBL/GenBank/DDBJ whole genome shotgun (WGS) entry which is preliminary data.</text>
</comment>